<comment type="caution">
    <text evidence="7">The sequence shown here is derived from an EMBL/GenBank/DDBJ whole genome shotgun (WGS) entry which is preliminary data.</text>
</comment>
<name>A0A935JUK3_9RHOO</name>
<keyword evidence="3" id="KW-1133">Transmembrane helix</keyword>
<dbReference type="InterPro" id="IPR029095">
    <property type="entry name" value="NarX-like_N"/>
</dbReference>
<keyword evidence="2" id="KW-0812">Transmembrane</keyword>
<gene>
    <name evidence="7" type="ORF">IPJ38_01895</name>
</gene>
<evidence type="ECO:0000313" key="7">
    <source>
        <dbReference type="EMBL" id="MBK7414037.1"/>
    </source>
</evidence>
<feature type="domain" description="NarX-like N-terminal" evidence="6">
    <location>
        <begin position="143"/>
        <end position="225"/>
    </location>
</feature>
<evidence type="ECO:0000256" key="3">
    <source>
        <dbReference type="ARBA" id="ARBA00022989"/>
    </source>
</evidence>
<keyword evidence="5" id="KW-0732">Signal</keyword>
<comment type="subcellular location">
    <subcellularLocation>
        <location evidence="1">Membrane</location>
        <topology evidence="1">Multi-pass membrane protein</topology>
    </subcellularLocation>
</comment>
<dbReference type="Pfam" id="PF13675">
    <property type="entry name" value="PilJ"/>
    <property type="match status" value="2"/>
</dbReference>
<evidence type="ECO:0000256" key="2">
    <source>
        <dbReference type="ARBA" id="ARBA00022692"/>
    </source>
</evidence>
<evidence type="ECO:0000259" key="6">
    <source>
        <dbReference type="Pfam" id="PF13675"/>
    </source>
</evidence>
<dbReference type="EMBL" id="JADJMS010000006">
    <property type="protein sequence ID" value="MBK7414037.1"/>
    <property type="molecule type" value="Genomic_DNA"/>
</dbReference>
<accession>A0A935JUK3</accession>
<dbReference type="AlphaFoldDB" id="A0A935JUK3"/>
<evidence type="ECO:0000256" key="1">
    <source>
        <dbReference type="ARBA" id="ARBA00004141"/>
    </source>
</evidence>
<feature type="domain" description="NarX-like N-terminal" evidence="6">
    <location>
        <begin position="22"/>
        <end position="105"/>
    </location>
</feature>
<feature type="chain" id="PRO_5037275625" evidence="5">
    <location>
        <begin position="23"/>
        <end position="260"/>
    </location>
</feature>
<dbReference type="GO" id="GO:0016020">
    <property type="term" value="C:membrane"/>
    <property type="evidence" value="ECO:0007669"/>
    <property type="project" value="UniProtKB-SubCell"/>
</dbReference>
<evidence type="ECO:0000313" key="8">
    <source>
        <dbReference type="Proteomes" id="UP000739411"/>
    </source>
</evidence>
<dbReference type="InterPro" id="IPR042295">
    <property type="entry name" value="NarX-like_N_sf"/>
</dbReference>
<proteinExistence type="predicted"/>
<dbReference type="Gene3D" id="1.20.120.960">
    <property type="entry name" value="Histidine kinase NarX, sensor domain"/>
    <property type="match status" value="1"/>
</dbReference>
<reference evidence="7 8" key="1">
    <citation type="submission" date="2020-10" db="EMBL/GenBank/DDBJ databases">
        <title>Connecting structure to function with the recovery of over 1000 high-quality activated sludge metagenome-assembled genomes encoding full-length rRNA genes using long-read sequencing.</title>
        <authorList>
            <person name="Singleton C.M."/>
            <person name="Petriglieri F."/>
            <person name="Kristensen J.M."/>
            <person name="Kirkegaard R.H."/>
            <person name="Michaelsen T.Y."/>
            <person name="Andersen M.H."/>
            <person name="Karst S.M."/>
            <person name="Dueholm M.S."/>
            <person name="Nielsen P.H."/>
            <person name="Albertsen M."/>
        </authorList>
    </citation>
    <scope>NUCLEOTIDE SEQUENCE [LARGE SCALE GENOMIC DNA]</scope>
    <source>
        <strain evidence="7">EsbW_18-Q3-R4-48_BATAC.463</strain>
    </source>
</reference>
<organism evidence="7 8">
    <name type="scientific">Candidatus Dechloromonas phosphorivorans</name>
    <dbReference type="NCBI Taxonomy" id="2899244"/>
    <lineage>
        <taxon>Bacteria</taxon>
        <taxon>Pseudomonadati</taxon>
        <taxon>Pseudomonadota</taxon>
        <taxon>Betaproteobacteria</taxon>
        <taxon>Rhodocyclales</taxon>
        <taxon>Azonexaceae</taxon>
        <taxon>Dechloromonas</taxon>
    </lineage>
</organism>
<dbReference type="Proteomes" id="UP000739411">
    <property type="component" value="Unassembled WGS sequence"/>
</dbReference>
<sequence>MKHLTGLLLALVLCVFGGEAFAQISDVNSAINKAGRQRMLSQRMAKVYFQIGQQVEVERSKKALDASVALFDRQLVELKNYSPTPEIRETYQKLEKSWIAYKDLLLGSMPAKENGSKVLAFSEEVLALAQQGTVQLEKYAGSNAGRLVNISGRQRMLSQRMAKFYLALAWSVGNDSSASDLDKAQKEFAAAHKELAAAPVNTAKIQESLELVNQQWFFFQTALGQKAGPDKRPQTAVATTSERILEEMDAVVGLYEKLPK</sequence>
<evidence type="ECO:0000256" key="4">
    <source>
        <dbReference type="ARBA" id="ARBA00023136"/>
    </source>
</evidence>
<protein>
    <submittedName>
        <fullName evidence="7">Type IV pili methyl-accepting chemotaxis transducer N-terminal domain-containing protein</fullName>
    </submittedName>
</protein>
<feature type="signal peptide" evidence="5">
    <location>
        <begin position="1"/>
        <end position="22"/>
    </location>
</feature>
<keyword evidence="4" id="KW-0472">Membrane</keyword>
<evidence type="ECO:0000256" key="5">
    <source>
        <dbReference type="SAM" id="SignalP"/>
    </source>
</evidence>